<feature type="transmembrane region" description="Helical" evidence="1">
    <location>
        <begin position="41"/>
        <end position="59"/>
    </location>
</feature>
<comment type="caution">
    <text evidence="2">The sequence shown here is derived from an EMBL/GenBank/DDBJ whole genome shotgun (WGS) entry which is preliminary data.</text>
</comment>
<feature type="transmembrane region" description="Helical" evidence="1">
    <location>
        <begin position="106"/>
        <end position="128"/>
    </location>
</feature>
<evidence type="ECO:0000313" key="3">
    <source>
        <dbReference type="Proteomes" id="UP000176504"/>
    </source>
</evidence>
<organism evidence="2 3">
    <name type="scientific">candidate division WWE3 bacterium RIFCSPLOWO2_01_FULL_41_18</name>
    <dbReference type="NCBI Taxonomy" id="1802625"/>
    <lineage>
        <taxon>Bacteria</taxon>
        <taxon>Katanobacteria</taxon>
    </lineage>
</organism>
<proteinExistence type="predicted"/>
<keyword evidence="1" id="KW-1133">Transmembrane helix</keyword>
<evidence type="ECO:0000313" key="2">
    <source>
        <dbReference type="EMBL" id="OGC55890.1"/>
    </source>
</evidence>
<protein>
    <submittedName>
        <fullName evidence="2">Uncharacterized protein</fullName>
    </submittedName>
</protein>
<sequence length="329" mass="37586">MHKFIENHLRHRTFKDFYQSDITSVEEDIATSGIAEVFAPVILRALFWAALTLPAVVSLNTSNVALFLTPIAFVAGSAWFILSLSTIKLKFKHFAGDITKNIFESFLTSLLIMLFIALFALNTSAVTIEYTLQSNTYFKIFSAVLASIVTIRIVYLIVVGSIQYATNDAMLTGQRELMQEYFRRSLSFTYMVADLIRKEPDIKVTNYYISDAFSRIFNVAKHHLVNRAKPGFEEKVKEIEELNKDALAVLSNPERDQDEVNKTFLTLLLGFKKLLNTKNKSARKISYVEIEIDCLEKNKDSHRVIALRYATIFALIYEILQDEGEDIFL</sequence>
<reference evidence="2 3" key="1">
    <citation type="journal article" date="2016" name="Nat. Commun.">
        <title>Thousands of microbial genomes shed light on interconnected biogeochemical processes in an aquifer system.</title>
        <authorList>
            <person name="Anantharaman K."/>
            <person name="Brown C.T."/>
            <person name="Hug L.A."/>
            <person name="Sharon I."/>
            <person name="Castelle C.J."/>
            <person name="Probst A.J."/>
            <person name="Thomas B.C."/>
            <person name="Singh A."/>
            <person name="Wilkins M.J."/>
            <person name="Karaoz U."/>
            <person name="Brodie E.L."/>
            <person name="Williams K.H."/>
            <person name="Hubbard S.S."/>
            <person name="Banfield J.F."/>
        </authorList>
    </citation>
    <scope>NUCLEOTIDE SEQUENCE [LARGE SCALE GENOMIC DNA]</scope>
</reference>
<dbReference type="EMBL" id="MEVI01000001">
    <property type="protein sequence ID" value="OGC55890.1"/>
    <property type="molecule type" value="Genomic_DNA"/>
</dbReference>
<keyword evidence="1" id="KW-0812">Transmembrane</keyword>
<keyword evidence="1" id="KW-0472">Membrane</keyword>
<name>A0A1F4VFY6_UNCKA</name>
<feature type="transmembrane region" description="Helical" evidence="1">
    <location>
        <begin position="65"/>
        <end position="85"/>
    </location>
</feature>
<dbReference type="AlphaFoldDB" id="A0A1F4VFY6"/>
<gene>
    <name evidence="2" type="ORF">A3A78_02530</name>
</gene>
<feature type="transmembrane region" description="Helical" evidence="1">
    <location>
        <begin position="140"/>
        <end position="165"/>
    </location>
</feature>
<evidence type="ECO:0000256" key="1">
    <source>
        <dbReference type="SAM" id="Phobius"/>
    </source>
</evidence>
<accession>A0A1F4VFY6</accession>
<dbReference type="Proteomes" id="UP000176504">
    <property type="component" value="Unassembled WGS sequence"/>
</dbReference>